<accession>A0A4V1AB89</accession>
<feature type="transmembrane region" description="Helical" evidence="2">
    <location>
        <begin position="116"/>
        <end position="144"/>
    </location>
</feature>
<evidence type="ECO:0000256" key="2">
    <source>
        <dbReference type="SAM" id="Phobius"/>
    </source>
</evidence>
<gene>
    <name evidence="4" type="ORF">HPF_05475</name>
</gene>
<dbReference type="EMBL" id="CP037867">
    <property type="protein sequence ID" value="QBM27123.1"/>
    <property type="molecule type" value="Genomic_DNA"/>
</dbReference>
<evidence type="ECO:0000256" key="1">
    <source>
        <dbReference type="SAM" id="Coils"/>
    </source>
</evidence>
<keyword evidence="5" id="KW-1185">Reference proteome</keyword>
<proteinExistence type="predicted"/>
<feature type="coiled-coil region" evidence="1">
    <location>
        <begin position="234"/>
        <end position="261"/>
    </location>
</feature>
<organism evidence="4 5">
    <name type="scientific">Hydrogenophaga pseudoflava</name>
    <name type="common">Pseudomonas carboxydoflava</name>
    <dbReference type="NCBI Taxonomy" id="47421"/>
    <lineage>
        <taxon>Bacteria</taxon>
        <taxon>Pseudomonadati</taxon>
        <taxon>Pseudomonadota</taxon>
        <taxon>Betaproteobacteria</taxon>
        <taxon>Burkholderiales</taxon>
        <taxon>Comamonadaceae</taxon>
        <taxon>Hydrogenophaga</taxon>
    </lineage>
</organism>
<sequence length="761" mass="80815">MSTETSTSRPYRALSFSAFLVGLAAVAWVASGFVGTSAFALGMTLLIGAVYLGGAWELRRFGQTTAGFRAAMAGVPQPLAQLADWLPSVPAPLRHAVRQRIEGERSAFPGLALTPYLIGLLVMLGMLGTFLGMVVTFKGAVFALEGSADLNAIRAALAAPIKGLGLSFGTSVAGVATSAMLGLMATLARRERAQALRTLDALAATTLRPFSAAHQRQQSFEALQRQAEALPAAAQHLQTLIEQVERRSQQLDEALLARQAEFQREAAAAYTGLAKSVEQSLRESLAASARAATDSLQPVVQQAMAGIAAESSRLHEGVNAAVQAQLEGLSARFSATTATVADTWARALNRHEQGSQQLLQGLGESLTAFNSGFDQRAGQLLASVQAAQTEAQTLRAQAEQQQQAALTAALERMAQDLRSQWQQAGEQTLAQQRTVLQALQDTATRLTQHSSEQTDRSLDGVARLIAQTEALVDARTASEAAWTQQHAQRMDELAALWRNELAALHEAELQRQQARSEQQGQAFSALARQLQTLRDEEAARGDAAVQRLADLQAALATQLATLGTALEAPMARLMQTASEAPKAAAEVIGQLREQMSRLAERDNATLGERAELVGQIGTLLQQVQQTTGEQRAAIEHLVGSATGVLDRVGQQFADTVGAQAGRAEAMAEQAATSAAQLASLGEAFQQGTQQLAASHEQLVQNLQKVENAIGQSLARSDEQLAYYVAQAREVIDLSISAQQGIIEDLRRLRGPVAKASAGVAA</sequence>
<dbReference type="Proteomes" id="UP000293912">
    <property type="component" value="Chromosome"/>
</dbReference>
<keyword evidence="2" id="KW-1133">Transmembrane helix</keyword>
<feature type="domain" description="DUF802" evidence="3">
    <location>
        <begin position="329"/>
        <end position="381"/>
    </location>
</feature>
<dbReference type="Pfam" id="PF05650">
    <property type="entry name" value="DUF802"/>
    <property type="match status" value="1"/>
</dbReference>
<name>A0A4V1AB89_HYDPS</name>
<evidence type="ECO:0000259" key="3">
    <source>
        <dbReference type="Pfam" id="PF05650"/>
    </source>
</evidence>
<reference evidence="4 5" key="1">
    <citation type="submission" date="2019-03" db="EMBL/GenBank/DDBJ databases">
        <authorList>
            <person name="Sebastian G."/>
            <person name="Baumann P."/>
            <person name="Ruckert C."/>
            <person name="Kalinowski J."/>
            <person name="Nebel B."/>
            <person name="Takors R."/>
            <person name="Blombach B."/>
        </authorList>
    </citation>
    <scope>NUCLEOTIDE SEQUENCE [LARGE SCALE GENOMIC DNA]</scope>
    <source>
        <strain evidence="4 5">DSM 1084</strain>
    </source>
</reference>
<evidence type="ECO:0000313" key="5">
    <source>
        <dbReference type="Proteomes" id="UP000293912"/>
    </source>
</evidence>
<evidence type="ECO:0000313" key="4">
    <source>
        <dbReference type="EMBL" id="QBM27123.1"/>
    </source>
</evidence>
<protein>
    <recommendedName>
        <fullName evidence="3">DUF802 domain-containing protein</fullName>
    </recommendedName>
</protein>
<feature type="transmembrane region" description="Helical" evidence="2">
    <location>
        <begin position="12"/>
        <end position="31"/>
    </location>
</feature>
<keyword evidence="1" id="KW-0175">Coiled coil</keyword>
<keyword evidence="2" id="KW-0472">Membrane</keyword>
<dbReference type="InterPro" id="IPR008520">
    <property type="entry name" value="DUF802"/>
</dbReference>
<dbReference type="RefSeq" id="WP_133155979.1">
    <property type="nucleotide sequence ID" value="NZ_CP037867.1"/>
</dbReference>
<feature type="transmembrane region" description="Helical" evidence="2">
    <location>
        <begin position="37"/>
        <end position="56"/>
    </location>
</feature>
<dbReference type="KEGG" id="hpse:HPF_05475"/>
<keyword evidence="2" id="KW-0812">Transmembrane</keyword>
<dbReference type="AlphaFoldDB" id="A0A4V1AB89"/>